<keyword evidence="4" id="KW-1185">Reference proteome</keyword>
<name>A0A8C9G5B6_PAVCR</name>
<organism evidence="3 4">
    <name type="scientific">Pavo cristatus</name>
    <name type="common">Indian peafowl</name>
    <name type="synonym">Blue peafowl</name>
    <dbReference type="NCBI Taxonomy" id="9049"/>
    <lineage>
        <taxon>Eukaryota</taxon>
        <taxon>Metazoa</taxon>
        <taxon>Chordata</taxon>
        <taxon>Craniata</taxon>
        <taxon>Vertebrata</taxon>
        <taxon>Euteleostomi</taxon>
        <taxon>Archelosauria</taxon>
        <taxon>Archosauria</taxon>
        <taxon>Dinosauria</taxon>
        <taxon>Saurischia</taxon>
        <taxon>Theropoda</taxon>
        <taxon>Coelurosauria</taxon>
        <taxon>Aves</taxon>
        <taxon>Neognathae</taxon>
        <taxon>Galloanserae</taxon>
        <taxon>Galliformes</taxon>
        <taxon>Phasianidae</taxon>
        <taxon>Phasianinae</taxon>
        <taxon>Pavo</taxon>
    </lineage>
</organism>
<evidence type="ECO:0000256" key="1">
    <source>
        <dbReference type="SAM" id="Coils"/>
    </source>
</evidence>
<dbReference type="Pfam" id="PF23219">
    <property type="entry name" value="LAMB1"/>
    <property type="match status" value="1"/>
</dbReference>
<accession>A0A8C9G5B6</accession>
<feature type="coiled-coil region" evidence="1">
    <location>
        <begin position="7"/>
        <end position="62"/>
    </location>
</feature>
<protein>
    <recommendedName>
        <fullName evidence="2">LAMB1/2/3/4 helical domain-containing protein</fullName>
    </recommendedName>
</protein>
<feature type="coiled-coil region" evidence="1">
    <location>
        <begin position="117"/>
        <end position="299"/>
    </location>
</feature>
<dbReference type="SUPFAM" id="SSF57997">
    <property type="entry name" value="Tropomyosin"/>
    <property type="match status" value="1"/>
</dbReference>
<dbReference type="Ensembl" id="ENSPSTT00000025495.1">
    <property type="protein sequence ID" value="ENSPSTP00000024228.1"/>
    <property type="gene ID" value="ENSPSTG00000017879.1"/>
</dbReference>
<feature type="domain" description="LAMB1/2/3/4 helical" evidence="2">
    <location>
        <begin position="23"/>
        <end position="112"/>
    </location>
</feature>
<dbReference type="InterPro" id="IPR056558">
    <property type="entry name" value="LAMB1-4_helical"/>
</dbReference>
<keyword evidence="1" id="KW-0175">Coiled coil</keyword>
<dbReference type="Proteomes" id="UP000694428">
    <property type="component" value="Unplaced"/>
</dbReference>
<sequence length="341" mass="38251">MDFDRDILSALAEVEQLSRMVSEAKQRADEAKQNAQEVLLKTNATKEQVDRSNEDLRNLIKQIRDFLMQDSADLDSIEAVANEVLNMEMPSTPEQLQALTEDIRERVESLSDVEVILQQSAGDIARAEMLLEEAKKASKGATDVKVTADMVKAALEEAEKAQNAAEKAIKQADEDIKGTQDLLTSIQSENAASEETLNNATLRLFALERSVEDLKQKAATNSESVGSIEEKIVSAKQNAEEVKQVLDTELNSKYKTVEDLITKKTEESADARRKASMLQEEAKALLAQANSKLQLLKAKTYRHKLLVWHLSLLRESLRRRIRQNISNENQNGDKPIQQHQK</sequence>
<evidence type="ECO:0000313" key="4">
    <source>
        <dbReference type="Proteomes" id="UP000694428"/>
    </source>
</evidence>
<evidence type="ECO:0000259" key="2">
    <source>
        <dbReference type="Pfam" id="PF23219"/>
    </source>
</evidence>
<dbReference type="AlphaFoldDB" id="A0A8C9G5B6"/>
<evidence type="ECO:0000313" key="3">
    <source>
        <dbReference type="Ensembl" id="ENSPSTP00000024228.1"/>
    </source>
</evidence>
<reference evidence="3" key="1">
    <citation type="submission" date="2025-08" db="UniProtKB">
        <authorList>
            <consortium name="Ensembl"/>
        </authorList>
    </citation>
    <scope>IDENTIFICATION</scope>
</reference>
<proteinExistence type="predicted"/>
<reference evidence="3" key="2">
    <citation type="submission" date="2025-09" db="UniProtKB">
        <authorList>
            <consortium name="Ensembl"/>
        </authorList>
    </citation>
    <scope>IDENTIFICATION</scope>
</reference>